<dbReference type="GO" id="GO:0009982">
    <property type="term" value="F:pseudouridine synthase activity"/>
    <property type="evidence" value="ECO:0007669"/>
    <property type="project" value="InterPro"/>
</dbReference>
<dbReference type="Proteomes" id="UP000253090">
    <property type="component" value="Unassembled WGS sequence"/>
</dbReference>
<comment type="catalytic activity">
    <reaction evidence="1">
        <text>a uridine in RNA = a pseudouridine in RNA</text>
        <dbReference type="Rhea" id="RHEA:48348"/>
        <dbReference type="Rhea" id="RHEA-COMP:12068"/>
        <dbReference type="Rhea" id="RHEA-COMP:12069"/>
        <dbReference type="ChEBI" id="CHEBI:65314"/>
        <dbReference type="ChEBI" id="CHEBI:65315"/>
    </reaction>
</comment>
<evidence type="ECO:0000313" key="6">
    <source>
        <dbReference type="Proteomes" id="UP000253090"/>
    </source>
</evidence>
<organism evidence="5 6">
    <name type="scientific">Fontibacillus phaseoli</name>
    <dbReference type="NCBI Taxonomy" id="1416533"/>
    <lineage>
        <taxon>Bacteria</taxon>
        <taxon>Bacillati</taxon>
        <taxon>Bacillota</taxon>
        <taxon>Bacilli</taxon>
        <taxon>Bacillales</taxon>
        <taxon>Paenibacillaceae</taxon>
        <taxon>Fontibacillus</taxon>
    </lineage>
</organism>
<dbReference type="CDD" id="cd02869">
    <property type="entry name" value="PseudoU_synth_RluA_like"/>
    <property type="match status" value="1"/>
</dbReference>
<reference evidence="5 6" key="1">
    <citation type="submission" date="2018-07" db="EMBL/GenBank/DDBJ databases">
        <title>Genomic Encyclopedia of Type Strains, Phase III (KMG-III): the genomes of soil and plant-associated and newly described type strains.</title>
        <authorList>
            <person name="Whitman W."/>
        </authorList>
    </citation>
    <scope>NUCLEOTIDE SEQUENCE [LARGE SCALE GENOMIC DNA]</scope>
    <source>
        <strain evidence="5 6">CECT 8333</strain>
    </source>
</reference>
<dbReference type="AlphaFoldDB" id="A0A369BP72"/>
<dbReference type="GO" id="GO:0001522">
    <property type="term" value="P:pseudouridine synthesis"/>
    <property type="evidence" value="ECO:0007669"/>
    <property type="project" value="InterPro"/>
</dbReference>
<dbReference type="GO" id="GO:0140098">
    <property type="term" value="F:catalytic activity, acting on RNA"/>
    <property type="evidence" value="ECO:0007669"/>
    <property type="project" value="UniProtKB-ARBA"/>
</dbReference>
<evidence type="ECO:0000313" key="5">
    <source>
        <dbReference type="EMBL" id="RCX23419.1"/>
    </source>
</evidence>
<dbReference type="InterPro" id="IPR050188">
    <property type="entry name" value="RluA_PseudoU_synthase"/>
</dbReference>
<name>A0A369BP72_9BACL</name>
<gene>
    <name evidence="5" type="ORF">DFP94_1011018</name>
</gene>
<protein>
    <recommendedName>
        <fullName evidence="2">RNA pseudouridylate synthase</fullName>
    </recommendedName>
    <alternativeName>
        <fullName evidence="3">RNA-uridine isomerase</fullName>
    </alternativeName>
</protein>
<evidence type="ECO:0000256" key="2">
    <source>
        <dbReference type="ARBA" id="ARBA00031870"/>
    </source>
</evidence>
<dbReference type="RefSeq" id="WP_114495300.1">
    <property type="nucleotide sequence ID" value="NZ_QPJW01000001.1"/>
</dbReference>
<dbReference type="OrthoDB" id="9773999at2"/>
<dbReference type="InterPro" id="IPR020103">
    <property type="entry name" value="PsdUridine_synth_cat_dom_sf"/>
</dbReference>
<evidence type="ECO:0000256" key="3">
    <source>
        <dbReference type="ARBA" id="ARBA00033164"/>
    </source>
</evidence>
<dbReference type="EMBL" id="QPJW01000001">
    <property type="protein sequence ID" value="RCX23419.1"/>
    <property type="molecule type" value="Genomic_DNA"/>
</dbReference>
<sequence length="255" mass="28123">MEAGPLRTSGHPAMAILYEDNHLLGIEKPVNVPTQEDASGDPDLLTLLKEDIRERYRKPGNVYLGLVHRLDRPVGGAMIFAKTSKAASRLSDAVRTRRFDKCYVAIVRGLPPLQSGKLTDTLLKDERTNTVSIVPKGTPGGKEAILDYRVLGSSPQEGLSLVRIKLHTGRSHQIRVQFSQLGCPLYGDQKYGSAVNKPGEQIALWSLYVGVPHPVTKEPVDLVSIPPRLYPWNLWEDVVYSQIAEDCTAGWDGGF</sequence>
<accession>A0A369BP72</accession>
<dbReference type="Gene3D" id="3.30.2350.10">
    <property type="entry name" value="Pseudouridine synthase"/>
    <property type="match status" value="1"/>
</dbReference>
<dbReference type="PANTHER" id="PTHR21600">
    <property type="entry name" value="MITOCHONDRIAL RNA PSEUDOURIDINE SYNTHASE"/>
    <property type="match status" value="1"/>
</dbReference>
<dbReference type="GO" id="GO:0006396">
    <property type="term" value="P:RNA processing"/>
    <property type="evidence" value="ECO:0007669"/>
    <property type="project" value="UniProtKB-ARBA"/>
</dbReference>
<feature type="domain" description="Pseudouridine synthase RsuA/RluA-like" evidence="4">
    <location>
        <begin position="23"/>
        <end position="180"/>
    </location>
</feature>
<dbReference type="SUPFAM" id="SSF55120">
    <property type="entry name" value="Pseudouridine synthase"/>
    <property type="match status" value="1"/>
</dbReference>
<dbReference type="InterPro" id="IPR006145">
    <property type="entry name" value="PsdUridine_synth_RsuA/RluA"/>
</dbReference>
<comment type="caution">
    <text evidence="5">The sequence shown here is derived from an EMBL/GenBank/DDBJ whole genome shotgun (WGS) entry which is preliminary data.</text>
</comment>
<dbReference type="Pfam" id="PF00849">
    <property type="entry name" value="PseudoU_synth_2"/>
    <property type="match status" value="1"/>
</dbReference>
<keyword evidence="6" id="KW-1185">Reference proteome</keyword>
<dbReference type="GO" id="GO:0003723">
    <property type="term" value="F:RNA binding"/>
    <property type="evidence" value="ECO:0007669"/>
    <property type="project" value="InterPro"/>
</dbReference>
<evidence type="ECO:0000256" key="1">
    <source>
        <dbReference type="ARBA" id="ARBA00000073"/>
    </source>
</evidence>
<proteinExistence type="predicted"/>
<evidence type="ECO:0000259" key="4">
    <source>
        <dbReference type="Pfam" id="PF00849"/>
    </source>
</evidence>